<dbReference type="Gene3D" id="3.90.950.20">
    <property type="entry name" value="CinA-like"/>
    <property type="match status" value="1"/>
</dbReference>
<feature type="domain" description="CinA C-terminal" evidence="1">
    <location>
        <begin position="24"/>
        <end position="174"/>
    </location>
</feature>
<name>A0A0H5MB68_YERIN</name>
<evidence type="ECO:0000313" key="3">
    <source>
        <dbReference type="Proteomes" id="UP000043316"/>
    </source>
</evidence>
<evidence type="ECO:0000259" key="1">
    <source>
        <dbReference type="Pfam" id="PF02464"/>
    </source>
</evidence>
<dbReference type="AlphaFoldDB" id="A0A0H5MB68"/>
<evidence type="ECO:0000313" key="2">
    <source>
        <dbReference type="EMBL" id="CRY54316.1"/>
    </source>
</evidence>
<dbReference type="InterPro" id="IPR036653">
    <property type="entry name" value="CinA-like_C"/>
</dbReference>
<dbReference type="InterPro" id="IPR008136">
    <property type="entry name" value="CinA_C"/>
</dbReference>
<dbReference type="NCBIfam" id="NF002975">
    <property type="entry name" value="PRK03661.1"/>
    <property type="match status" value="1"/>
</dbReference>
<dbReference type="EMBL" id="CWJI01000002">
    <property type="protein sequence ID" value="CRY54316.1"/>
    <property type="molecule type" value="Genomic_DNA"/>
</dbReference>
<dbReference type="Proteomes" id="UP000043316">
    <property type="component" value="Unassembled WGS sequence"/>
</dbReference>
<reference evidence="3" key="1">
    <citation type="submission" date="2015-03" db="EMBL/GenBank/DDBJ databases">
        <authorList>
            <consortium name="Pathogen Informatics"/>
        </authorList>
    </citation>
    <scope>NUCLEOTIDE SEQUENCE [LARGE SCALE GENOMIC DNA]</scope>
    <source>
        <strain evidence="3">R148</strain>
    </source>
</reference>
<organism evidence="2 3">
    <name type="scientific">Yersinia intermedia</name>
    <dbReference type="NCBI Taxonomy" id="631"/>
    <lineage>
        <taxon>Bacteria</taxon>
        <taxon>Pseudomonadati</taxon>
        <taxon>Pseudomonadota</taxon>
        <taxon>Gammaproteobacteria</taxon>
        <taxon>Enterobacterales</taxon>
        <taxon>Yersiniaceae</taxon>
        <taxon>Yersinia</taxon>
    </lineage>
</organism>
<protein>
    <submittedName>
        <fullName evidence="2">Competence damage-inducible protein A</fullName>
    </submittedName>
</protein>
<proteinExistence type="predicted"/>
<dbReference type="Pfam" id="PF02464">
    <property type="entry name" value="CinA"/>
    <property type="match status" value="1"/>
</dbReference>
<gene>
    <name evidence="2" type="primary">cinA</name>
    <name evidence="2" type="ORF">ERS008476_01237</name>
</gene>
<accession>A0A0H5MB68</accession>
<dbReference type="NCBIfam" id="TIGR00199">
    <property type="entry name" value="PncC_domain"/>
    <property type="match status" value="1"/>
</dbReference>
<dbReference type="SUPFAM" id="SSF142433">
    <property type="entry name" value="CinA-like"/>
    <property type="match status" value="1"/>
</dbReference>
<sequence>MLLSAAIDLMTAGATMSETQLRQLSIAVGDKLKARGAWVTCAESCTGGWVAKALTDIAGSSAYFDRGFVTYSNAAKHDLLGVDEITLANYGAVSEPVVREMAQGALSAANADFSVSISGIAGPEGGSADKPVGTVWFAFATREGQIVAHKQVFSGDRDAVRLQATVFALQTLLNDFL</sequence>